<dbReference type="PANTHER" id="PTHR30337">
    <property type="entry name" value="COMPONENT OF ATP-DEPENDENT DSDNA EXONUCLEASE"/>
    <property type="match status" value="1"/>
</dbReference>
<keyword evidence="3" id="KW-0269">Exonuclease</keyword>
<evidence type="ECO:0000259" key="2">
    <source>
        <dbReference type="Pfam" id="PF00149"/>
    </source>
</evidence>
<feature type="domain" description="Calcineurin-like phosphoesterase" evidence="2">
    <location>
        <begin position="2"/>
        <end position="197"/>
    </location>
</feature>
<dbReference type="EMBL" id="CP003364">
    <property type="protein sequence ID" value="AGA28700.1"/>
    <property type="molecule type" value="Genomic_DNA"/>
</dbReference>
<dbReference type="PIRSF" id="PIRSF033091">
    <property type="entry name" value="Pesterase_YhaO"/>
    <property type="match status" value="1"/>
</dbReference>
<dbReference type="Proteomes" id="UP000010798">
    <property type="component" value="Chromosome"/>
</dbReference>
<dbReference type="Gene3D" id="3.60.21.10">
    <property type="match status" value="1"/>
</dbReference>
<dbReference type="SUPFAM" id="SSF56300">
    <property type="entry name" value="Metallo-dependent phosphatases"/>
    <property type="match status" value="1"/>
</dbReference>
<dbReference type="InterPro" id="IPR014576">
    <property type="entry name" value="Pesterase_YhaO"/>
</dbReference>
<dbReference type="KEGG" id="saci:Sinac_4518"/>
<dbReference type="eggNOG" id="COG0420">
    <property type="taxonomic scope" value="Bacteria"/>
</dbReference>
<dbReference type="STRING" id="886293.Sinac_4518"/>
<dbReference type="HOGENOM" id="CLU_026621_4_0_0"/>
<dbReference type="RefSeq" id="WP_015247816.1">
    <property type="nucleotide sequence ID" value="NC_019892.1"/>
</dbReference>
<dbReference type="AlphaFoldDB" id="L0DIL8"/>
<dbReference type="InterPro" id="IPR004843">
    <property type="entry name" value="Calcineurin-like_PHP"/>
</dbReference>
<dbReference type="InterPro" id="IPR029052">
    <property type="entry name" value="Metallo-depent_PP-like"/>
</dbReference>
<protein>
    <submittedName>
        <fullName evidence="3">DNA repair exonuclease</fullName>
    </submittedName>
</protein>
<dbReference type="CDD" id="cd00840">
    <property type="entry name" value="MPP_Mre11_N"/>
    <property type="match status" value="1"/>
</dbReference>
<dbReference type="InterPro" id="IPR050535">
    <property type="entry name" value="DNA_Repair-Maintenance_Comp"/>
</dbReference>
<dbReference type="GO" id="GO:0004527">
    <property type="term" value="F:exonuclease activity"/>
    <property type="evidence" value="ECO:0007669"/>
    <property type="project" value="UniProtKB-KW"/>
</dbReference>
<keyword evidence="4" id="KW-1185">Reference proteome</keyword>
<evidence type="ECO:0000313" key="3">
    <source>
        <dbReference type="EMBL" id="AGA28700.1"/>
    </source>
</evidence>
<keyword evidence="1" id="KW-0378">Hydrolase</keyword>
<evidence type="ECO:0000313" key="4">
    <source>
        <dbReference type="Proteomes" id="UP000010798"/>
    </source>
</evidence>
<dbReference type="PANTHER" id="PTHR30337:SF7">
    <property type="entry name" value="PHOSPHOESTERASE"/>
    <property type="match status" value="1"/>
</dbReference>
<dbReference type="OrthoDB" id="9773856at2"/>
<organism evidence="3 4">
    <name type="scientific">Singulisphaera acidiphila (strain ATCC BAA-1392 / DSM 18658 / VKM B-2454 / MOB10)</name>
    <dbReference type="NCBI Taxonomy" id="886293"/>
    <lineage>
        <taxon>Bacteria</taxon>
        <taxon>Pseudomonadati</taxon>
        <taxon>Planctomycetota</taxon>
        <taxon>Planctomycetia</taxon>
        <taxon>Isosphaerales</taxon>
        <taxon>Isosphaeraceae</taxon>
        <taxon>Singulisphaera</taxon>
    </lineage>
</organism>
<keyword evidence="3" id="KW-0540">Nuclease</keyword>
<reference evidence="3 4" key="1">
    <citation type="submission" date="2012-02" db="EMBL/GenBank/DDBJ databases">
        <title>Complete sequence of chromosome of Singulisphaera acidiphila DSM 18658.</title>
        <authorList>
            <consortium name="US DOE Joint Genome Institute (JGI-PGF)"/>
            <person name="Lucas S."/>
            <person name="Copeland A."/>
            <person name="Lapidus A."/>
            <person name="Glavina del Rio T."/>
            <person name="Dalin E."/>
            <person name="Tice H."/>
            <person name="Bruce D."/>
            <person name="Goodwin L."/>
            <person name="Pitluck S."/>
            <person name="Peters L."/>
            <person name="Ovchinnikova G."/>
            <person name="Chertkov O."/>
            <person name="Kyrpides N."/>
            <person name="Mavromatis K."/>
            <person name="Ivanova N."/>
            <person name="Brettin T."/>
            <person name="Detter J.C."/>
            <person name="Han C."/>
            <person name="Larimer F."/>
            <person name="Land M."/>
            <person name="Hauser L."/>
            <person name="Markowitz V."/>
            <person name="Cheng J.-F."/>
            <person name="Hugenholtz P."/>
            <person name="Woyke T."/>
            <person name="Wu D."/>
            <person name="Tindall B."/>
            <person name="Pomrenke H."/>
            <person name="Brambilla E."/>
            <person name="Klenk H.-P."/>
            <person name="Eisen J.A."/>
        </authorList>
    </citation>
    <scope>NUCLEOTIDE SEQUENCE [LARGE SCALE GENOMIC DNA]</scope>
    <source>
        <strain evidence="4">ATCC BAA-1392 / DSM 18658 / VKM B-2454 / MOB10</strain>
    </source>
</reference>
<dbReference type="Pfam" id="PF00149">
    <property type="entry name" value="Metallophos"/>
    <property type="match status" value="1"/>
</dbReference>
<evidence type="ECO:0000256" key="1">
    <source>
        <dbReference type="ARBA" id="ARBA00022801"/>
    </source>
</evidence>
<proteinExistence type="predicted"/>
<dbReference type="InterPro" id="IPR041796">
    <property type="entry name" value="Mre11_N"/>
</dbReference>
<name>L0DIL8_SINAD</name>
<accession>L0DIL8</accession>
<gene>
    <name evidence="3" type="ordered locus">Sinac_4518</name>
</gene>
<sequence>MIKFLHAADVHLDSPLRGLESYDGAPAERIRLATRRAFENLVELAIAEQVAFVLLAGDLYDGDWQDYNTGLYLVRQMARLREAGIKVIAIAGNHDAHNKMTRRLPLPDNVTMLSHDEPQSLSLQDYDVMVHGQGFSTQAVTEDLSQRYPQATRGLYNIGILHTCAGGDERHGRYAPCTVQGLVAKGYDYWALGHVHTRQMLCEKPYIAFPGNTQGRHARELGPKGCLLVSIANGGPPKVDFRRLDVVRWELCEIDATRAGSEDELADAASGQLAEWLAREDADRLLAVRVVIGGASPIHDRLLSDPEKTRAAVRARAAELGTDRLWVEQVKIQTSPLRSATAVGDGPIEELFAVLEELRSDESRFKELSGLFKGLRLKLPQELMEGPEALALDSPEWLREVLDSAEALLHDRLHF</sequence>